<keyword evidence="3" id="KW-1185">Reference proteome</keyword>
<name>A0AAV7N5B9_PLEWA</name>
<organism evidence="2 3">
    <name type="scientific">Pleurodeles waltl</name>
    <name type="common">Iberian ribbed newt</name>
    <dbReference type="NCBI Taxonomy" id="8319"/>
    <lineage>
        <taxon>Eukaryota</taxon>
        <taxon>Metazoa</taxon>
        <taxon>Chordata</taxon>
        <taxon>Craniata</taxon>
        <taxon>Vertebrata</taxon>
        <taxon>Euteleostomi</taxon>
        <taxon>Amphibia</taxon>
        <taxon>Batrachia</taxon>
        <taxon>Caudata</taxon>
        <taxon>Salamandroidea</taxon>
        <taxon>Salamandridae</taxon>
        <taxon>Pleurodelinae</taxon>
        <taxon>Pleurodeles</taxon>
    </lineage>
</organism>
<feature type="region of interest" description="Disordered" evidence="1">
    <location>
        <begin position="32"/>
        <end position="64"/>
    </location>
</feature>
<protein>
    <submittedName>
        <fullName evidence="2">Uncharacterized protein</fullName>
    </submittedName>
</protein>
<dbReference type="Proteomes" id="UP001066276">
    <property type="component" value="Chromosome 9"/>
</dbReference>
<reference evidence="2" key="1">
    <citation type="journal article" date="2022" name="bioRxiv">
        <title>Sequencing and chromosome-scale assembly of the giantPleurodeles waltlgenome.</title>
        <authorList>
            <person name="Brown T."/>
            <person name="Elewa A."/>
            <person name="Iarovenko S."/>
            <person name="Subramanian E."/>
            <person name="Araus A.J."/>
            <person name="Petzold A."/>
            <person name="Susuki M."/>
            <person name="Suzuki K.-i.T."/>
            <person name="Hayashi T."/>
            <person name="Toyoda A."/>
            <person name="Oliveira C."/>
            <person name="Osipova E."/>
            <person name="Leigh N.D."/>
            <person name="Simon A."/>
            <person name="Yun M.H."/>
        </authorList>
    </citation>
    <scope>NUCLEOTIDE SEQUENCE</scope>
    <source>
        <strain evidence="2">20211129_DDA</strain>
        <tissue evidence="2">Liver</tissue>
    </source>
</reference>
<dbReference type="EMBL" id="JANPWB010000013">
    <property type="protein sequence ID" value="KAJ1109518.1"/>
    <property type="molecule type" value="Genomic_DNA"/>
</dbReference>
<proteinExistence type="predicted"/>
<dbReference type="AlphaFoldDB" id="A0AAV7N5B9"/>
<gene>
    <name evidence="2" type="ORF">NDU88_006878</name>
</gene>
<evidence type="ECO:0000313" key="3">
    <source>
        <dbReference type="Proteomes" id="UP001066276"/>
    </source>
</evidence>
<evidence type="ECO:0000256" key="1">
    <source>
        <dbReference type="SAM" id="MobiDB-lite"/>
    </source>
</evidence>
<comment type="caution">
    <text evidence="2">The sequence shown here is derived from an EMBL/GenBank/DDBJ whole genome shotgun (WGS) entry which is preliminary data.</text>
</comment>
<accession>A0AAV7N5B9</accession>
<evidence type="ECO:0000313" key="2">
    <source>
        <dbReference type="EMBL" id="KAJ1109518.1"/>
    </source>
</evidence>
<sequence length="115" mass="12177">MSGPCSATAGTPQGSCGYQRRGAQSAQLSVSALPVQGRREGGWAPGPWGSGARGDAPDWGTRDRTPVLRTRTTQDTVLAGLFFYLGYEFFLLVPIKVGGTIRQDCVICVREGSAI</sequence>